<dbReference type="PANTHER" id="PTHR45642:SF46">
    <property type="entry name" value="OS06G0636700 PROTEIN"/>
    <property type="match status" value="1"/>
</dbReference>
<gene>
    <name evidence="4" type="ORF">Sradi_2261600</name>
</gene>
<reference evidence="4" key="2">
    <citation type="journal article" date="2024" name="Plant">
        <title>Genomic evolution and insights into agronomic trait innovations of Sesamum species.</title>
        <authorList>
            <person name="Miao H."/>
            <person name="Wang L."/>
            <person name="Qu L."/>
            <person name="Liu H."/>
            <person name="Sun Y."/>
            <person name="Le M."/>
            <person name="Wang Q."/>
            <person name="Wei S."/>
            <person name="Zheng Y."/>
            <person name="Lin W."/>
            <person name="Duan Y."/>
            <person name="Cao H."/>
            <person name="Xiong S."/>
            <person name="Wang X."/>
            <person name="Wei L."/>
            <person name="Li C."/>
            <person name="Ma Q."/>
            <person name="Ju M."/>
            <person name="Zhao R."/>
            <person name="Li G."/>
            <person name="Mu C."/>
            <person name="Tian Q."/>
            <person name="Mei H."/>
            <person name="Zhang T."/>
            <person name="Gao T."/>
            <person name="Zhang H."/>
        </authorList>
    </citation>
    <scope>NUCLEOTIDE SEQUENCE</scope>
    <source>
        <strain evidence="4">G02</strain>
    </source>
</reference>
<dbReference type="CDD" id="cd01837">
    <property type="entry name" value="SGNH_plant_lipase_like"/>
    <property type="match status" value="1"/>
</dbReference>
<evidence type="ECO:0000256" key="1">
    <source>
        <dbReference type="ARBA" id="ARBA00008668"/>
    </source>
</evidence>
<dbReference type="InterPro" id="IPR001087">
    <property type="entry name" value="GDSL"/>
</dbReference>
<keyword evidence="3" id="KW-0732">Signal</keyword>
<dbReference type="EMBL" id="JACGWJ010000009">
    <property type="protein sequence ID" value="KAL0399183.1"/>
    <property type="molecule type" value="Genomic_DNA"/>
</dbReference>
<dbReference type="InterPro" id="IPR050592">
    <property type="entry name" value="GDSL_lipolytic_enzyme"/>
</dbReference>
<dbReference type="InterPro" id="IPR036514">
    <property type="entry name" value="SGNH_hydro_sf"/>
</dbReference>
<dbReference type="AlphaFoldDB" id="A0AAW2T4T3"/>
<evidence type="ECO:0000256" key="3">
    <source>
        <dbReference type="SAM" id="SignalP"/>
    </source>
</evidence>
<dbReference type="GO" id="GO:0016788">
    <property type="term" value="F:hydrolase activity, acting on ester bonds"/>
    <property type="evidence" value="ECO:0007669"/>
    <property type="project" value="InterPro"/>
</dbReference>
<keyword evidence="2" id="KW-0175">Coiled coil</keyword>
<accession>A0AAW2T4T3</accession>
<sequence>MALPSISHVVLTLLLLQILKTKAKVSSIIVFGDSTVDSGNNNYIPTVLKSNFKPYGRDFDGGRATGRFSNGRVPTDFISEAFGLKTAVPAYLDPAYTIKDFATGVCFASAGTGYDNVTSKVLVSIVTRSSEYSIQEYQQFLAGIARNFITNIYKLGARKISLTGLPPMGCLPLERTTNLASGGGCIDEYNKVAMDFNQQLQALVETLNKELSGLRLVLVNPYATLYDIIQNPHSFGFEHSAIACCGTGRFEMSYLCGEDNGLTCSDANEYVFWDSFHPTEKTNGIIANYAVRKYLAVFLQ</sequence>
<dbReference type="InterPro" id="IPR035669">
    <property type="entry name" value="SGNH_plant_lipase-like"/>
</dbReference>
<dbReference type="Gene3D" id="3.40.50.1110">
    <property type="entry name" value="SGNH hydrolase"/>
    <property type="match status" value="1"/>
</dbReference>
<dbReference type="PANTHER" id="PTHR45642">
    <property type="entry name" value="GDSL ESTERASE/LIPASE EXL3"/>
    <property type="match status" value="1"/>
</dbReference>
<organism evidence="4">
    <name type="scientific">Sesamum radiatum</name>
    <name type="common">Black benniseed</name>
    <dbReference type="NCBI Taxonomy" id="300843"/>
    <lineage>
        <taxon>Eukaryota</taxon>
        <taxon>Viridiplantae</taxon>
        <taxon>Streptophyta</taxon>
        <taxon>Embryophyta</taxon>
        <taxon>Tracheophyta</taxon>
        <taxon>Spermatophyta</taxon>
        <taxon>Magnoliopsida</taxon>
        <taxon>eudicotyledons</taxon>
        <taxon>Gunneridae</taxon>
        <taxon>Pentapetalae</taxon>
        <taxon>asterids</taxon>
        <taxon>lamiids</taxon>
        <taxon>Lamiales</taxon>
        <taxon>Pedaliaceae</taxon>
        <taxon>Sesamum</taxon>
    </lineage>
</organism>
<comment type="similarity">
    <text evidence="1">Belongs to the 'GDSL' lipolytic enzyme family.</text>
</comment>
<feature type="chain" id="PRO_5043340815" evidence="3">
    <location>
        <begin position="24"/>
        <end position="300"/>
    </location>
</feature>
<evidence type="ECO:0000256" key="2">
    <source>
        <dbReference type="SAM" id="Coils"/>
    </source>
</evidence>
<evidence type="ECO:0000313" key="4">
    <source>
        <dbReference type="EMBL" id="KAL0399183.1"/>
    </source>
</evidence>
<dbReference type="Pfam" id="PF00657">
    <property type="entry name" value="Lipase_GDSL"/>
    <property type="match status" value="1"/>
</dbReference>
<comment type="caution">
    <text evidence="4">The sequence shown here is derived from an EMBL/GenBank/DDBJ whole genome shotgun (WGS) entry which is preliminary data.</text>
</comment>
<dbReference type="SUPFAM" id="SSF52266">
    <property type="entry name" value="SGNH hydrolase"/>
    <property type="match status" value="1"/>
</dbReference>
<proteinExistence type="inferred from homology"/>
<protein>
    <submittedName>
        <fullName evidence="4">GDSL esterase/lipase</fullName>
    </submittedName>
</protein>
<name>A0AAW2T4T3_SESRA</name>
<feature type="signal peptide" evidence="3">
    <location>
        <begin position="1"/>
        <end position="23"/>
    </location>
</feature>
<feature type="coiled-coil region" evidence="2">
    <location>
        <begin position="186"/>
        <end position="217"/>
    </location>
</feature>
<reference evidence="4" key="1">
    <citation type="submission" date="2020-06" db="EMBL/GenBank/DDBJ databases">
        <authorList>
            <person name="Li T."/>
            <person name="Hu X."/>
            <person name="Zhang T."/>
            <person name="Song X."/>
            <person name="Zhang H."/>
            <person name="Dai N."/>
            <person name="Sheng W."/>
            <person name="Hou X."/>
            <person name="Wei L."/>
        </authorList>
    </citation>
    <scope>NUCLEOTIDE SEQUENCE</scope>
    <source>
        <strain evidence="4">G02</strain>
        <tissue evidence="4">Leaf</tissue>
    </source>
</reference>